<sequence>MSEQPISSTTTNTAQPSWFWETHHRTAKVVVRNNTNETILGVGLVHKYSNDYNEHKTWAKLAPGEVSSPLEVNYTTGDFTTGRDWWAVEWAAGKWFYYSDPANLRSLVDQLEKIAPDAAATLVGIAIAYANAQQKGGGLSEDQLEQVVKSAEDATRAIVQIMTNDESTKGFKQHILRDEDSDRVTEVVLNSDYTITFVSRSGDSRTKVSWREYA</sequence>
<dbReference type="PANTHER" id="PTHR31557:SF1">
    <property type="entry name" value="UP-REGULATED IN DAF-2 DOMAIN-CONTAINING PROTEIN"/>
    <property type="match status" value="1"/>
</dbReference>
<name>A0A1R3RF93_ASPC5</name>
<dbReference type="Gene3D" id="2.60.40.3820">
    <property type="match status" value="2"/>
</dbReference>
<dbReference type="PANTHER" id="PTHR31557">
    <property type="entry name" value="5C820-RELATED-RELATED"/>
    <property type="match status" value="1"/>
</dbReference>
<gene>
    <name evidence="2" type="ORF">ASPCADRAFT_407978</name>
</gene>
<organism evidence="2 3">
    <name type="scientific">Aspergillus carbonarius (strain ITEM 5010)</name>
    <dbReference type="NCBI Taxonomy" id="602072"/>
    <lineage>
        <taxon>Eukaryota</taxon>
        <taxon>Fungi</taxon>
        <taxon>Dikarya</taxon>
        <taxon>Ascomycota</taxon>
        <taxon>Pezizomycotina</taxon>
        <taxon>Eurotiomycetes</taxon>
        <taxon>Eurotiomycetidae</taxon>
        <taxon>Eurotiales</taxon>
        <taxon>Aspergillaceae</taxon>
        <taxon>Aspergillus</taxon>
        <taxon>Aspergillus subgen. Circumdati</taxon>
    </lineage>
</organism>
<dbReference type="OMA" id="HKSHQEW"/>
<dbReference type="EMBL" id="KV907505">
    <property type="protein sequence ID" value="OOF93148.1"/>
    <property type="molecule type" value="Genomic_DNA"/>
</dbReference>
<dbReference type="AlphaFoldDB" id="A0A1R3RF93"/>
<dbReference type="OrthoDB" id="5785880at2759"/>
<feature type="domain" description="Up-regulated in Daf-2" evidence="1">
    <location>
        <begin position="24"/>
        <end position="207"/>
    </location>
</feature>
<dbReference type="Proteomes" id="UP000188318">
    <property type="component" value="Unassembled WGS sequence"/>
</dbReference>
<proteinExistence type="predicted"/>
<evidence type="ECO:0000313" key="2">
    <source>
        <dbReference type="EMBL" id="OOF93148.1"/>
    </source>
</evidence>
<dbReference type="Pfam" id="PF18457">
    <property type="entry name" value="PUD1_2"/>
    <property type="match status" value="1"/>
</dbReference>
<evidence type="ECO:0000313" key="3">
    <source>
        <dbReference type="Proteomes" id="UP000188318"/>
    </source>
</evidence>
<accession>A0A1R3RF93</accession>
<evidence type="ECO:0000259" key="1">
    <source>
        <dbReference type="Pfam" id="PF18457"/>
    </source>
</evidence>
<dbReference type="VEuPathDB" id="FungiDB:ASPCADRAFT_407978"/>
<keyword evidence="3" id="KW-1185">Reference proteome</keyword>
<dbReference type="InterPro" id="IPR041157">
    <property type="entry name" value="PUD1/2"/>
</dbReference>
<reference evidence="3" key="1">
    <citation type="journal article" date="2017" name="Genome Biol.">
        <title>Comparative genomics reveals high biological diversity and specific adaptations in the industrially and medically important fungal genus Aspergillus.</title>
        <authorList>
            <person name="de Vries R.P."/>
            <person name="Riley R."/>
            <person name="Wiebenga A."/>
            <person name="Aguilar-Osorio G."/>
            <person name="Amillis S."/>
            <person name="Uchima C.A."/>
            <person name="Anderluh G."/>
            <person name="Asadollahi M."/>
            <person name="Askin M."/>
            <person name="Barry K."/>
            <person name="Battaglia E."/>
            <person name="Bayram O."/>
            <person name="Benocci T."/>
            <person name="Braus-Stromeyer S.A."/>
            <person name="Caldana C."/>
            <person name="Canovas D."/>
            <person name="Cerqueira G.C."/>
            <person name="Chen F."/>
            <person name="Chen W."/>
            <person name="Choi C."/>
            <person name="Clum A."/>
            <person name="Dos Santos R.A."/>
            <person name="Damasio A.R."/>
            <person name="Diallinas G."/>
            <person name="Emri T."/>
            <person name="Fekete E."/>
            <person name="Flipphi M."/>
            <person name="Freyberg S."/>
            <person name="Gallo A."/>
            <person name="Gournas C."/>
            <person name="Habgood R."/>
            <person name="Hainaut M."/>
            <person name="Harispe M.L."/>
            <person name="Henrissat B."/>
            <person name="Hilden K.S."/>
            <person name="Hope R."/>
            <person name="Hossain A."/>
            <person name="Karabika E."/>
            <person name="Karaffa L."/>
            <person name="Karanyi Z."/>
            <person name="Krasevec N."/>
            <person name="Kuo A."/>
            <person name="Kusch H."/>
            <person name="LaButti K."/>
            <person name="Lagendijk E.L."/>
            <person name="Lapidus A."/>
            <person name="Levasseur A."/>
            <person name="Lindquist E."/>
            <person name="Lipzen A."/>
            <person name="Logrieco A.F."/>
            <person name="MacCabe A."/>
            <person name="Maekelae M.R."/>
            <person name="Malavazi I."/>
            <person name="Melin P."/>
            <person name="Meyer V."/>
            <person name="Mielnichuk N."/>
            <person name="Miskei M."/>
            <person name="Molnar A.P."/>
            <person name="Mule G."/>
            <person name="Ngan C.Y."/>
            <person name="Orejas M."/>
            <person name="Orosz E."/>
            <person name="Ouedraogo J.P."/>
            <person name="Overkamp K.M."/>
            <person name="Park H.-S."/>
            <person name="Perrone G."/>
            <person name="Piumi F."/>
            <person name="Punt P.J."/>
            <person name="Ram A.F."/>
            <person name="Ramon A."/>
            <person name="Rauscher S."/>
            <person name="Record E."/>
            <person name="Riano-Pachon D.M."/>
            <person name="Robert V."/>
            <person name="Roehrig J."/>
            <person name="Ruller R."/>
            <person name="Salamov A."/>
            <person name="Salih N.S."/>
            <person name="Samson R.A."/>
            <person name="Sandor E."/>
            <person name="Sanguinetti M."/>
            <person name="Schuetze T."/>
            <person name="Sepcic K."/>
            <person name="Shelest E."/>
            <person name="Sherlock G."/>
            <person name="Sophianopoulou V."/>
            <person name="Squina F.M."/>
            <person name="Sun H."/>
            <person name="Susca A."/>
            <person name="Todd R.B."/>
            <person name="Tsang A."/>
            <person name="Unkles S.E."/>
            <person name="van de Wiele N."/>
            <person name="van Rossen-Uffink D."/>
            <person name="Oliveira J.V."/>
            <person name="Vesth T.C."/>
            <person name="Visser J."/>
            <person name="Yu J.-H."/>
            <person name="Zhou M."/>
            <person name="Andersen M.R."/>
            <person name="Archer D.B."/>
            <person name="Baker S.E."/>
            <person name="Benoit I."/>
            <person name="Brakhage A.A."/>
            <person name="Braus G.H."/>
            <person name="Fischer R."/>
            <person name="Frisvad J.C."/>
            <person name="Goldman G.H."/>
            <person name="Houbraken J."/>
            <person name="Oakley B."/>
            <person name="Pocsi I."/>
            <person name="Scazzocchio C."/>
            <person name="Seiboth B."/>
            <person name="vanKuyk P.A."/>
            <person name="Wortman J."/>
            <person name="Dyer P.S."/>
            <person name="Grigoriev I.V."/>
        </authorList>
    </citation>
    <scope>NUCLEOTIDE SEQUENCE [LARGE SCALE GENOMIC DNA]</scope>
    <source>
        <strain evidence="3">ITEM 5010</strain>
    </source>
</reference>
<protein>
    <recommendedName>
        <fullName evidence="1">Up-regulated in Daf-2 domain-containing protein</fullName>
    </recommendedName>
</protein>